<dbReference type="Pfam" id="PF01847">
    <property type="entry name" value="VHL"/>
    <property type="match status" value="1"/>
</dbReference>
<name>A0A9P7KKB2_9AGAR</name>
<accession>A0A9P7KKB2</accession>
<feature type="domain" description="von Hippel-Lindau disease tumour suppressor beta" evidence="2">
    <location>
        <begin position="170"/>
        <end position="223"/>
    </location>
</feature>
<dbReference type="InterPro" id="IPR037140">
    <property type="entry name" value="VHL_beta_dom_sf"/>
</dbReference>
<protein>
    <recommendedName>
        <fullName evidence="2">von Hippel-Lindau disease tumour suppressor beta domain-containing protein</fullName>
    </recommendedName>
</protein>
<evidence type="ECO:0000313" key="3">
    <source>
        <dbReference type="EMBL" id="KAG5650446.1"/>
    </source>
</evidence>
<dbReference type="AlphaFoldDB" id="A0A9P7KKB2"/>
<reference evidence="3" key="1">
    <citation type="submission" date="2021-02" db="EMBL/GenBank/DDBJ databases">
        <authorList>
            <person name="Nieuwenhuis M."/>
            <person name="Van De Peppel L.J.J."/>
        </authorList>
    </citation>
    <scope>NUCLEOTIDE SEQUENCE</scope>
    <source>
        <strain evidence="3">D49</strain>
    </source>
</reference>
<dbReference type="InterPro" id="IPR022772">
    <property type="entry name" value="VHL_tumour_suppress_b/a_dom"/>
</dbReference>
<dbReference type="InterPro" id="IPR036208">
    <property type="entry name" value="VHL_sf"/>
</dbReference>
<dbReference type="Gene3D" id="2.60.40.780">
    <property type="entry name" value="von Hippel-Lindau disease tumour suppressor, beta domain"/>
    <property type="match status" value="2"/>
</dbReference>
<dbReference type="Proteomes" id="UP000717328">
    <property type="component" value="Unassembled WGS sequence"/>
</dbReference>
<evidence type="ECO:0000259" key="2">
    <source>
        <dbReference type="Pfam" id="PF01847"/>
    </source>
</evidence>
<proteinExistence type="inferred from homology"/>
<sequence length="260" mass="28616">MSLLSSKPTARASDFHSKESAAFFKIPALIHSKTHELQPQQSAAEANPRSVYGGAPTIVHFINRCESESAQIFWIDFNGERILVAGILPGNSLREATFVGHPWEAVVSRADESVRVMFWPTALESNAILDKSLFPKKVMLFQTQTLTVIDGMPKTLPAIQPSDIPNLVSIQGGLPTAIEFENRLQVEVKVFWVNFHGKRALYATIPPGESCRQRTFVGHPWAVVASDEKVPFAIFFPAPYEGTAVIDETILSLAEVEVGS</sequence>
<keyword evidence="4" id="KW-1185">Reference proteome</keyword>
<evidence type="ECO:0000313" key="4">
    <source>
        <dbReference type="Proteomes" id="UP000717328"/>
    </source>
</evidence>
<reference evidence="3" key="2">
    <citation type="submission" date="2021-10" db="EMBL/GenBank/DDBJ databases">
        <title>Phylogenomics reveals ancestral predisposition of the termite-cultivated fungus Termitomyces towards a domesticated lifestyle.</title>
        <authorList>
            <person name="Auxier B."/>
            <person name="Grum-Grzhimaylo A."/>
            <person name="Cardenas M.E."/>
            <person name="Lodge J.D."/>
            <person name="Laessoe T."/>
            <person name="Pedersen O."/>
            <person name="Smith M.E."/>
            <person name="Kuyper T.W."/>
            <person name="Franco-Molano E.A."/>
            <person name="Baroni T.J."/>
            <person name="Aanen D.K."/>
        </authorList>
    </citation>
    <scope>NUCLEOTIDE SEQUENCE</scope>
    <source>
        <strain evidence="3">D49</strain>
    </source>
</reference>
<organism evidence="3 4">
    <name type="scientific">Sphagnurus paluster</name>
    <dbReference type="NCBI Taxonomy" id="117069"/>
    <lineage>
        <taxon>Eukaryota</taxon>
        <taxon>Fungi</taxon>
        <taxon>Dikarya</taxon>
        <taxon>Basidiomycota</taxon>
        <taxon>Agaricomycotina</taxon>
        <taxon>Agaricomycetes</taxon>
        <taxon>Agaricomycetidae</taxon>
        <taxon>Agaricales</taxon>
        <taxon>Tricholomatineae</taxon>
        <taxon>Lyophyllaceae</taxon>
        <taxon>Sphagnurus</taxon>
    </lineage>
</organism>
<dbReference type="OrthoDB" id="2939919at2759"/>
<dbReference type="InterPro" id="IPR024053">
    <property type="entry name" value="VHL_beta_dom"/>
</dbReference>
<dbReference type="SUPFAM" id="SSF49468">
    <property type="entry name" value="VHL"/>
    <property type="match status" value="2"/>
</dbReference>
<comment type="similarity">
    <text evidence="1">Belongs to the VHL family.</text>
</comment>
<evidence type="ECO:0000256" key="1">
    <source>
        <dbReference type="ARBA" id="ARBA00010057"/>
    </source>
</evidence>
<dbReference type="CDD" id="cd05468">
    <property type="entry name" value="pVHL"/>
    <property type="match status" value="1"/>
</dbReference>
<dbReference type="EMBL" id="JABCKI010000449">
    <property type="protein sequence ID" value="KAG5650446.1"/>
    <property type="molecule type" value="Genomic_DNA"/>
</dbReference>
<comment type="caution">
    <text evidence="3">The sequence shown here is derived from an EMBL/GenBank/DDBJ whole genome shotgun (WGS) entry which is preliminary data.</text>
</comment>
<gene>
    <name evidence="3" type="ORF">H0H81_012200</name>
</gene>